<dbReference type="Gene3D" id="2.60.120.200">
    <property type="match status" value="1"/>
</dbReference>
<dbReference type="Proteomes" id="UP000030185">
    <property type="component" value="Unassembled WGS sequence"/>
</dbReference>
<protein>
    <submittedName>
        <fullName evidence="4">Glycoside hydrolase family protein</fullName>
    </submittedName>
</protein>
<dbReference type="Pfam" id="PF02018">
    <property type="entry name" value="CBM_4_9"/>
    <property type="match status" value="1"/>
</dbReference>
<dbReference type="GO" id="GO:0005975">
    <property type="term" value="P:carbohydrate metabolic process"/>
    <property type="evidence" value="ECO:0007669"/>
    <property type="project" value="InterPro"/>
</dbReference>
<dbReference type="EMBL" id="BBLT01000007">
    <property type="protein sequence ID" value="GAL86225.1"/>
    <property type="molecule type" value="Genomic_DNA"/>
</dbReference>
<keyword evidence="2 4" id="KW-0378">Hydrolase</keyword>
<dbReference type="OrthoDB" id="1421570at2"/>
<dbReference type="AlphaFoldDB" id="A0A098LH23"/>
<accession>A0A098LH23</accession>
<gene>
    <name evidence="4" type="ORF">MYP_3454</name>
</gene>
<dbReference type="RefSeq" id="WP_052430287.1">
    <property type="nucleotide sequence ID" value="NZ_BBLT01000007.1"/>
</dbReference>
<proteinExistence type="inferred from homology"/>
<evidence type="ECO:0000256" key="2">
    <source>
        <dbReference type="ARBA" id="ARBA00022801"/>
    </source>
</evidence>
<evidence type="ECO:0000256" key="1">
    <source>
        <dbReference type="ARBA" id="ARBA00006865"/>
    </source>
</evidence>
<comment type="similarity">
    <text evidence="1">Belongs to the glycosyl hydrolase 16 family.</text>
</comment>
<dbReference type="PANTHER" id="PTHR10963">
    <property type="entry name" value="GLYCOSYL HYDROLASE-RELATED"/>
    <property type="match status" value="1"/>
</dbReference>
<reference evidence="4 5" key="1">
    <citation type="submission" date="2014-09" db="EMBL/GenBank/DDBJ databases">
        <title>Sporocytophaga myxococcoides PG-01 genome sequencing.</title>
        <authorList>
            <person name="Liu L."/>
            <person name="Gao P.J."/>
            <person name="Chen G.J."/>
            <person name="Wang L.S."/>
        </authorList>
    </citation>
    <scope>NUCLEOTIDE SEQUENCE [LARGE SCALE GENOMIC DNA]</scope>
    <source>
        <strain evidence="4 5">PG-01</strain>
    </source>
</reference>
<dbReference type="Gene3D" id="2.60.40.10">
    <property type="entry name" value="Immunoglobulins"/>
    <property type="match status" value="2"/>
</dbReference>
<dbReference type="NCBIfam" id="TIGR04183">
    <property type="entry name" value="Por_Secre_tail"/>
    <property type="match status" value="1"/>
</dbReference>
<dbReference type="STRING" id="153721.MYP_3454"/>
<dbReference type="InterPro" id="IPR050546">
    <property type="entry name" value="Glycosyl_Hydrlase_16"/>
</dbReference>
<evidence type="ECO:0000259" key="3">
    <source>
        <dbReference type="PROSITE" id="PS51762"/>
    </source>
</evidence>
<dbReference type="SMART" id="SM00089">
    <property type="entry name" value="PKD"/>
    <property type="match status" value="2"/>
</dbReference>
<dbReference type="SUPFAM" id="SSF49899">
    <property type="entry name" value="Concanavalin A-like lectins/glucanases"/>
    <property type="match status" value="1"/>
</dbReference>
<organism evidence="4 5">
    <name type="scientific">Sporocytophaga myxococcoides</name>
    <dbReference type="NCBI Taxonomy" id="153721"/>
    <lineage>
        <taxon>Bacteria</taxon>
        <taxon>Pseudomonadati</taxon>
        <taxon>Bacteroidota</taxon>
        <taxon>Cytophagia</taxon>
        <taxon>Cytophagales</taxon>
        <taxon>Cytophagaceae</taxon>
        <taxon>Sporocytophaga</taxon>
    </lineage>
</organism>
<dbReference type="PROSITE" id="PS51762">
    <property type="entry name" value="GH16_2"/>
    <property type="match status" value="1"/>
</dbReference>
<dbReference type="Pfam" id="PF17957">
    <property type="entry name" value="Big_7"/>
    <property type="match status" value="2"/>
</dbReference>
<keyword evidence="5" id="KW-1185">Reference proteome</keyword>
<name>A0A098LH23_9BACT</name>
<dbReference type="Pfam" id="PF00722">
    <property type="entry name" value="Glyco_hydro_16"/>
    <property type="match status" value="1"/>
</dbReference>
<feature type="domain" description="GH16" evidence="3">
    <location>
        <begin position="27"/>
        <end position="278"/>
    </location>
</feature>
<dbReference type="eggNOG" id="COG3291">
    <property type="taxonomic scope" value="Bacteria"/>
</dbReference>
<dbReference type="InterPro" id="IPR026444">
    <property type="entry name" value="Secre_tail"/>
</dbReference>
<evidence type="ECO:0000313" key="4">
    <source>
        <dbReference type="EMBL" id="GAL86225.1"/>
    </source>
</evidence>
<evidence type="ECO:0000313" key="5">
    <source>
        <dbReference type="Proteomes" id="UP000030185"/>
    </source>
</evidence>
<dbReference type="CDD" id="cd08023">
    <property type="entry name" value="GH16_laminarinase_like"/>
    <property type="match status" value="1"/>
</dbReference>
<dbReference type="Gene3D" id="2.60.120.260">
    <property type="entry name" value="Galactose-binding domain-like"/>
    <property type="match status" value="1"/>
</dbReference>
<dbReference type="InterPro" id="IPR013783">
    <property type="entry name" value="Ig-like_fold"/>
</dbReference>
<dbReference type="InterPro" id="IPR013320">
    <property type="entry name" value="ConA-like_dom_sf"/>
</dbReference>
<dbReference type="GO" id="GO:0004553">
    <property type="term" value="F:hydrolase activity, hydrolyzing O-glycosyl compounds"/>
    <property type="evidence" value="ECO:0007669"/>
    <property type="project" value="InterPro"/>
</dbReference>
<dbReference type="Pfam" id="PF18962">
    <property type="entry name" value="Por_Secre_tail"/>
    <property type="match status" value="1"/>
</dbReference>
<dbReference type="eggNOG" id="COG5295">
    <property type="taxonomic scope" value="Bacteria"/>
</dbReference>
<dbReference type="InterPro" id="IPR000757">
    <property type="entry name" value="Beta-glucanase-like"/>
</dbReference>
<dbReference type="InterPro" id="IPR022409">
    <property type="entry name" value="PKD/Chitinase_dom"/>
</dbReference>
<sequence length="679" mass="74826">MYQDLTDLTIMNRTNCSIWILINFLFFQFSNAQPPGASTNWKLVFEDNFDGTKLDQSKWGYNYPWGNTHNHRAFMTDSMVTVKDGMLSIKAINKRHPSAPAGTDKYPSFGYLSFDYTSGAIHSKGKFETTYGYIEGRFKAPSTLGTWPAFWTLNADGAWPPEIDILEIPEDRKVHHYYYHYGPDWQNEKSFGSTHSGPDKSQGFHTYGVEWGPTYLKFYFNGQLLNSYTNRPEAAQGKNMYMLINLAIDGWAPTPPANAQWPAIYQCDWVRVWKLNESANFDFENGSLAPWGPWNNATITTDCKRSGNYGVKLSGNPVSIERTVTVEPNTRYVFGGYGKVNTSGETAMFGVKNYGGNQITKSVSSTSFTKDSVIFTTGSSNTSAIVFWYKQSGNGSACGDDFFLYKLNNLPPVITISGPANSPIINAPASFIINATASDPDGSITKVEFYDGSTLLGTDATAPYSFSLTDLPAGAHIITAKAFDNAGATTVSSPLQIHVNALPFISITEPVNNSVFNAPASINIKATANDSDGSIASVEFYSGSKLIGTTSQAPYSFIWTESKDGQYDIFAIAKDNLGQTSKSNTISVAVSTVSYILEIDNNNQLNIFPNPFLSDLTISFNGPEKLLSVQLVNSEGKEIFHTKDIQSNELTIGGDLLPGIYFINLITENHCYTRSIFKK</sequence>
<dbReference type="InterPro" id="IPR003305">
    <property type="entry name" value="CenC_carb-bd"/>
</dbReference>
<dbReference type="eggNOG" id="COG2273">
    <property type="taxonomic scope" value="Bacteria"/>
</dbReference>
<dbReference type="PANTHER" id="PTHR10963:SF60">
    <property type="entry name" value="GRAM-NEGATIVE BACTERIA-BINDING PROTEIN 1-RELATED"/>
    <property type="match status" value="1"/>
</dbReference>
<comment type="caution">
    <text evidence="4">The sequence shown here is derived from an EMBL/GenBank/DDBJ whole genome shotgun (WGS) entry which is preliminary data.</text>
</comment>